<proteinExistence type="predicted"/>
<reference evidence="2 3" key="1">
    <citation type="journal article" date="2004" name="Proc. Natl. Acad. Sci. U.S.A.">
        <title>Genomic analysis of Bacteroides fragilis reveals extensive DNA inversions regulating cell surface adaptation.</title>
        <authorList>
            <person name="Kuwahara T."/>
            <person name="Yamashita A."/>
            <person name="Hirakawa H."/>
            <person name="Nakayama H."/>
            <person name="Toh H."/>
            <person name="Okada N."/>
            <person name="Kuhara S."/>
            <person name="Hattori M."/>
            <person name="Hayashi T."/>
            <person name="Ohnishi Y."/>
        </authorList>
    </citation>
    <scope>NUCLEOTIDE SEQUENCE [LARGE SCALE GENOMIC DNA]</scope>
    <source>
        <strain evidence="2 3">YCH46</strain>
    </source>
</reference>
<evidence type="ECO:0000313" key="2">
    <source>
        <dbReference type="EMBL" id="BAD48021.1"/>
    </source>
</evidence>
<dbReference type="Proteomes" id="UP000002197">
    <property type="component" value="Chromosome"/>
</dbReference>
<evidence type="ECO:0000256" key="1">
    <source>
        <dbReference type="SAM" id="Phobius"/>
    </source>
</evidence>
<keyword evidence="1" id="KW-1133">Transmembrane helix</keyword>
<dbReference type="KEGG" id="bfr:BF1271"/>
<evidence type="ECO:0008006" key="4">
    <source>
        <dbReference type="Google" id="ProtNLM"/>
    </source>
</evidence>
<organism evidence="2 3">
    <name type="scientific">Bacteroides fragilis (strain YCH46)</name>
    <dbReference type="NCBI Taxonomy" id="295405"/>
    <lineage>
        <taxon>Bacteria</taxon>
        <taxon>Pseudomonadati</taxon>
        <taxon>Bacteroidota</taxon>
        <taxon>Bacteroidia</taxon>
        <taxon>Bacteroidales</taxon>
        <taxon>Bacteroidaceae</taxon>
        <taxon>Bacteroides</taxon>
    </lineage>
</organism>
<name>Q64WV5_BACFR</name>
<sequence length="77" mass="9312">MFLLYLILCSFITCWALHCLWLLSYYLLYNLQRGYCIVDDIVILIFIYIILFFFTFLEWGISRIILSFIIVIHSFKG</sequence>
<feature type="transmembrane region" description="Helical" evidence="1">
    <location>
        <begin position="5"/>
        <end position="29"/>
    </location>
</feature>
<gene>
    <name evidence="2" type="ordered locus">BF1271</name>
</gene>
<accession>Q64WV5</accession>
<dbReference type="AlphaFoldDB" id="Q64WV5"/>
<dbReference type="HOGENOM" id="CLU_2630748_0_0_10"/>
<keyword evidence="1" id="KW-0472">Membrane</keyword>
<keyword evidence="1" id="KW-0812">Transmembrane</keyword>
<feature type="transmembrane region" description="Helical" evidence="1">
    <location>
        <begin position="41"/>
        <end position="72"/>
    </location>
</feature>
<dbReference type="STRING" id="295405.BF1271"/>
<dbReference type="EMBL" id="AP006841">
    <property type="protein sequence ID" value="BAD48021.1"/>
    <property type="molecule type" value="Genomic_DNA"/>
</dbReference>
<evidence type="ECO:0000313" key="3">
    <source>
        <dbReference type="Proteomes" id="UP000002197"/>
    </source>
</evidence>
<protein>
    <recommendedName>
        <fullName evidence="4">Transmembrane protein</fullName>
    </recommendedName>
</protein>